<proteinExistence type="inferred from homology"/>
<sequence>MKKRIIWLSLALVVGQASHAFAQGATDALRYSRLQFGGPARTLGIGGANVALGADFGNLTSNPAGLGMYQKSEVHFTPGIGVGRSEARIEGNTLGAQSEDKNSLHVASGGLVFTTRRPDSDESTNWRAGSFGIGFTRLADFNTASRYTGQLTDRTVNGRIVSGDNQSYLASLRGLGSQGYFDDLRAQGKSGDYTTEDGLAYGAYLTSIFKTRRPGATGQDSVGSRVRRGPIGQSEFISSKGSMSQFDLGYGASYRDRLYLGIGIGIVTSNFTRVREFTETETDPTTHLANYTLYDQLKTTGSGLNARLGAIYRATDALRVGASIQTPTFMRLSDTYNSSITTTFSAQGTDIVSPSLPAGPIGTTSVEGLYPPYSYTLTTPFRANGGVAYTLSKHGFVTGDVEYVGYGQARLHNDSQDPNGDTRSFSAENSDIQARYKDAVNVRLGAEGRFDVFRVRLGYARYGDPYKSDSKGERAQNFFTGGLGLRQGNFFLDAAAVYTSFNQLYTPYTLGNGLQPVVKVDNNRFTTSLTAGITF</sequence>
<evidence type="ECO:0000256" key="5">
    <source>
        <dbReference type="ARBA" id="ARBA00022729"/>
    </source>
</evidence>
<gene>
    <name evidence="9" type="ORF">AUC43_07120</name>
</gene>
<dbReference type="AlphaFoldDB" id="A0A0U4AMT7"/>
<evidence type="ECO:0008006" key="11">
    <source>
        <dbReference type="Google" id="ProtNLM"/>
    </source>
</evidence>
<organism evidence="9 10">
    <name type="scientific">Hymenobacter sedentarius</name>
    <dbReference type="NCBI Taxonomy" id="1411621"/>
    <lineage>
        <taxon>Bacteria</taxon>
        <taxon>Pseudomonadati</taxon>
        <taxon>Bacteroidota</taxon>
        <taxon>Cytophagia</taxon>
        <taxon>Cytophagales</taxon>
        <taxon>Hymenobacteraceae</taxon>
        <taxon>Hymenobacter</taxon>
    </lineage>
</organism>
<evidence type="ECO:0000256" key="1">
    <source>
        <dbReference type="ARBA" id="ARBA00004571"/>
    </source>
</evidence>
<evidence type="ECO:0000256" key="3">
    <source>
        <dbReference type="ARBA" id="ARBA00022452"/>
    </source>
</evidence>
<dbReference type="KEGG" id="hyg:AUC43_07120"/>
<keyword evidence="10" id="KW-1185">Reference proteome</keyword>
<feature type="chain" id="PRO_5006846931" description="Aromatic hydrocarbon degradation protein" evidence="8">
    <location>
        <begin position="23"/>
        <end position="535"/>
    </location>
</feature>
<dbReference type="EMBL" id="CP013909">
    <property type="protein sequence ID" value="ALW84880.1"/>
    <property type="molecule type" value="Genomic_DNA"/>
</dbReference>
<dbReference type="Gene3D" id="2.40.160.60">
    <property type="entry name" value="Outer membrane protein transport protein (OMPP1/FadL/TodX)"/>
    <property type="match status" value="1"/>
</dbReference>
<keyword evidence="5 8" id="KW-0732">Signal</keyword>
<keyword evidence="7" id="KW-0998">Cell outer membrane</keyword>
<evidence type="ECO:0000256" key="2">
    <source>
        <dbReference type="ARBA" id="ARBA00008163"/>
    </source>
</evidence>
<dbReference type="OrthoDB" id="9765571at2"/>
<keyword evidence="4" id="KW-0812">Transmembrane</keyword>
<dbReference type="GO" id="GO:0009279">
    <property type="term" value="C:cell outer membrane"/>
    <property type="evidence" value="ECO:0007669"/>
    <property type="project" value="UniProtKB-SubCell"/>
</dbReference>
<evidence type="ECO:0000256" key="7">
    <source>
        <dbReference type="ARBA" id="ARBA00023237"/>
    </source>
</evidence>
<name>A0A0U4AMT7_9BACT</name>
<comment type="subcellular location">
    <subcellularLocation>
        <location evidence="1">Cell outer membrane</location>
        <topology evidence="1">Multi-pass membrane protein</topology>
    </subcellularLocation>
</comment>
<dbReference type="STRING" id="1411621.AUC43_07120"/>
<dbReference type="InterPro" id="IPR005017">
    <property type="entry name" value="OMPP1/FadL/TodX"/>
</dbReference>
<evidence type="ECO:0000313" key="10">
    <source>
        <dbReference type="Proteomes" id="UP000059542"/>
    </source>
</evidence>
<evidence type="ECO:0000256" key="6">
    <source>
        <dbReference type="ARBA" id="ARBA00023136"/>
    </source>
</evidence>
<dbReference type="Proteomes" id="UP000059542">
    <property type="component" value="Chromosome"/>
</dbReference>
<dbReference type="SUPFAM" id="SSF56935">
    <property type="entry name" value="Porins"/>
    <property type="match status" value="1"/>
</dbReference>
<comment type="similarity">
    <text evidence="2">Belongs to the OmpP1/FadL family.</text>
</comment>
<dbReference type="PANTHER" id="PTHR35093:SF8">
    <property type="entry name" value="OUTER MEMBRANE PROTEIN NMB0088-RELATED"/>
    <property type="match status" value="1"/>
</dbReference>
<keyword evidence="6" id="KW-0472">Membrane</keyword>
<feature type="signal peptide" evidence="8">
    <location>
        <begin position="1"/>
        <end position="22"/>
    </location>
</feature>
<dbReference type="GO" id="GO:0015483">
    <property type="term" value="F:long-chain fatty acid transporting porin activity"/>
    <property type="evidence" value="ECO:0007669"/>
    <property type="project" value="TreeGrafter"/>
</dbReference>
<protein>
    <recommendedName>
        <fullName evidence="11">Aromatic hydrocarbon degradation protein</fullName>
    </recommendedName>
</protein>
<dbReference type="RefSeq" id="WP_068191414.1">
    <property type="nucleotide sequence ID" value="NZ_CP013909.1"/>
</dbReference>
<evidence type="ECO:0000313" key="9">
    <source>
        <dbReference type="EMBL" id="ALW84880.1"/>
    </source>
</evidence>
<keyword evidence="3" id="KW-1134">Transmembrane beta strand</keyword>
<accession>A0A0U4AMT7</accession>
<dbReference type="PANTHER" id="PTHR35093">
    <property type="entry name" value="OUTER MEMBRANE PROTEIN NMB0088-RELATED"/>
    <property type="match status" value="1"/>
</dbReference>
<reference evidence="9 10" key="1">
    <citation type="submission" date="2015-12" db="EMBL/GenBank/DDBJ databases">
        <authorList>
            <person name="Shamseldin A."/>
            <person name="Moawad H."/>
            <person name="Abd El-Rahim W.M."/>
            <person name="Sadowsky M.J."/>
        </authorList>
    </citation>
    <scope>NUCLEOTIDE SEQUENCE [LARGE SCALE GENOMIC DNA]</scope>
    <source>
        <strain evidence="9 10">DG5B</strain>
    </source>
</reference>
<evidence type="ECO:0000256" key="8">
    <source>
        <dbReference type="SAM" id="SignalP"/>
    </source>
</evidence>
<evidence type="ECO:0000256" key="4">
    <source>
        <dbReference type="ARBA" id="ARBA00022692"/>
    </source>
</evidence>